<dbReference type="EMBL" id="CP000115">
    <property type="protein sequence ID" value="ABA03410.1"/>
    <property type="molecule type" value="Genomic_DNA"/>
</dbReference>
<dbReference type="Proteomes" id="UP000002531">
    <property type="component" value="Chromosome"/>
</dbReference>
<evidence type="ECO:0000313" key="2">
    <source>
        <dbReference type="EMBL" id="ABA03410.1"/>
    </source>
</evidence>
<dbReference type="HOGENOM" id="CLU_2383209_0_0_5"/>
<sequence>MRQRNARRGIGGIESRSETAGPTSSGPIHDLADSQPRVLTPLPGNGDRIYLLCFDAFSPREPDSIPLETLPSRQTGFRFLKVQPESAAWRQHWI</sequence>
<gene>
    <name evidence="2" type="ordered locus">Nwi_0142</name>
</gene>
<evidence type="ECO:0000256" key="1">
    <source>
        <dbReference type="SAM" id="MobiDB-lite"/>
    </source>
</evidence>
<protein>
    <submittedName>
        <fullName evidence="2">Uncharacterized protein</fullName>
    </submittedName>
</protein>
<keyword evidence="3" id="KW-1185">Reference proteome</keyword>
<organism evidence="2 3">
    <name type="scientific">Nitrobacter winogradskyi (strain ATCC 25391 / DSM 10237 / CIP 104748 / NCIMB 11846 / Nb-255)</name>
    <dbReference type="NCBI Taxonomy" id="323098"/>
    <lineage>
        <taxon>Bacteria</taxon>
        <taxon>Pseudomonadati</taxon>
        <taxon>Pseudomonadota</taxon>
        <taxon>Alphaproteobacteria</taxon>
        <taxon>Hyphomicrobiales</taxon>
        <taxon>Nitrobacteraceae</taxon>
        <taxon>Nitrobacter</taxon>
    </lineage>
</organism>
<dbReference type="KEGG" id="nwi:Nwi_0142"/>
<evidence type="ECO:0000313" key="3">
    <source>
        <dbReference type="Proteomes" id="UP000002531"/>
    </source>
</evidence>
<dbReference type="AlphaFoldDB" id="Q3SWD1"/>
<accession>Q3SWD1</accession>
<feature type="region of interest" description="Disordered" evidence="1">
    <location>
        <begin position="1"/>
        <end position="40"/>
    </location>
</feature>
<name>Q3SWD1_NITWN</name>
<proteinExistence type="predicted"/>
<reference evidence="2 3" key="1">
    <citation type="journal article" date="2006" name="Appl. Environ. Microbiol.">
        <title>Genome sequence of the chemolithoautotrophic nitrite-oxidizing bacterium Nitrobacter winogradskyi Nb-255.</title>
        <authorList>
            <person name="Starkenburg S.R."/>
            <person name="Chain P.S."/>
            <person name="Sayavedra-Soto L.A."/>
            <person name="Hauser L."/>
            <person name="Land M.L."/>
            <person name="Larimer F.W."/>
            <person name="Malfatti S.A."/>
            <person name="Klotz M.G."/>
            <person name="Bottomley P.J."/>
            <person name="Arp D.J."/>
            <person name="Hickey W.J."/>
        </authorList>
    </citation>
    <scope>NUCLEOTIDE SEQUENCE [LARGE SCALE GENOMIC DNA]</scope>
    <source>
        <strain evidence="3">ATCC 25391 / DSM 10237 / CIP 104748 / NCIMB 11846 / Nb-255</strain>
    </source>
</reference>